<dbReference type="PRINTS" id="PR00598">
    <property type="entry name" value="HTHMARR"/>
</dbReference>
<evidence type="ECO:0000259" key="4">
    <source>
        <dbReference type="PROSITE" id="PS50995"/>
    </source>
</evidence>
<keyword evidence="2 5" id="KW-0238">DNA-binding</keyword>
<dbReference type="GO" id="GO:0003677">
    <property type="term" value="F:DNA binding"/>
    <property type="evidence" value="ECO:0007669"/>
    <property type="project" value="UniProtKB-KW"/>
</dbReference>
<name>A0ABS4KK41_9FIRM</name>
<dbReference type="SUPFAM" id="SSF46785">
    <property type="entry name" value="Winged helix' DNA-binding domain"/>
    <property type="match status" value="1"/>
</dbReference>
<dbReference type="Proteomes" id="UP001314903">
    <property type="component" value="Unassembled WGS sequence"/>
</dbReference>
<evidence type="ECO:0000256" key="2">
    <source>
        <dbReference type="ARBA" id="ARBA00023125"/>
    </source>
</evidence>
<keyword evidence="3" id="KW-0804">Transcription</keyword>
<reference evidence="5 6" key="1">
    <citation type="submission" date="2021-03" db="EMBL/GenBank/DDBJ databases">
        <title>Genomic Encyclopedia of Type Strains, Phase IV (KMG-IV): sequencing the most valuable type-strain genomes for metagenomic binning, comparative biology and taxonomic classification.</title>
        <authorList>
            <person name="Goeker M."/>
        </authorList>
    </citation>
    <scope>NUCLEOTIDE SEQUENCE [LARGE SCALE GENOMIC DNA]</scope>
    <source>
        <strain evidence="5 6">DSM 27512</strain>
    </source>
</reference>
<evidence type="ECO:0000256" key="1">
    <source>
        <dbReference type="ARBA" id="ARBA00023015"/>
    </source>
</evidence>
<dbReference type="PANTHER" id="PTHR42756">
    <property type="entry name" value="TRANSCRIPTIONAL REGULATOR, MARR"/>
    <property type="match status" value="1"/>
</dbReference>
<keyword evidence="1" id="KW-0805">Transcription regulation</keyword>
<dbReference type="InterPro" id="IPR036390">
    <property type="entry name" value="WH_DNA-bd_sf"/>
</dbReference>
<evidence type="ECO:0000313" key="6">
    <source>
        <dbReference type="Proteomes" id="UP001314903"/>
    </source>
</evidence>
<dbReference type="PANTHER" id="PTHR42756:SF1">
    <property type="entry name" value="TRANSCRIPTIONAL REPRESSOR OF EMRAB OPERON"/>
    <property type="match status" value="1"/>
</dbReference>
<protein>
    <submittedName>
        <fullName evidence="5">DNA-binding MarR family transcriptional regulator</fullName>
    </submittedName>
</protein>
<dbReference type="SMART" id="SM00347">
    <property type="entry name" value="HTH_MARR"/>
    <property type="match status" value="1"/>
</dbReference>
<dbReference type="PROSITE" id="PS50995">
    <property type="entry name" value="HTH_MARR_2"/>
    <property type="match status" value="1"/>
</dbReference>
<gene>
    <name evidence="5" type="ORF">J2Z35_001948</name>
</gene>
<dbReference type="Pfam" id="PF13463">
    <property type="entry name" value="HTH_27"/>
    <property type="match status" value="1"/>
</dbReference>
<dbReference type="RefSeq" id="WP_209661200.1">
    <property type="nucleotide sequence ID" value="NZ_JAGGLI010000022.1"/>
</dbReference>
<dbReference type="InterPro" id="IPR000835">
    <property type="entry name" value="HTH_MarR-typ"/>
</dbReference>
<evidence type="ECO:0000256" key="3">
    <source>
        <dbReference type="ARBA" id="ARBA00023163"/>
    </source>
</evidence>
<dbReference type="InterPro" id="IPR036388">
    <property type="entry name" value="WH-like_DNA-bd_sf"/>
</dbReference>
<organism evidence="5 6">
    <name type="scientific">Acetoanaerobium pronyense</name>
    <dbReference type="NCBI Taxonomy" id="1482736"/>
    <lineage>
        <taxon>Bacteria</taxon>
        <taxon>Bacillati</taxon>
        <taxon>Bacillota</taxon>
        <taxon>Clostridia</taxon>
        <taxon>Peptostreptococcales</taxon>
        <taxon>Filifactoraceae</taxon>
        <taxon>Acetoanaerobium</taxon>
    </lineage>
</organism>
<sequence>MKQISEAFSRRLKDTGVTRIQWIALYYISKYQPISQRELSNLMSVQDSSAARLLERMERDGLTIRTQSEKDKRVTLVSLTEKGLGLFKNLLPYGDDFNNDLIKDIEESELIIFEKVLSKMIDNISKDQK</sequence>
<proteinExistence type="predicted"/>
<keyword evidence="6" id="KW-1185">Reference proteome</keyword>
<dbReference type="Gene3D" id="1.10.10.10">
    <property type="entry name" value="Winged helix-like DNA-binding domain superfamily/Winged helix DNA-binding domain"/>
    <property type="match status" value="1"/>
</dbReference>
<accession>A0ABS4KK41</accession>
<feature type="domain" description="HTH marR-type" evidence="4">
    <location>
        <begin position="1"/>
        <end position="122"/>
    </location>
</feature>
<dbReference type="EMBL" id="JAGGLI010000022">
    <property type="protein sequence ID" value="MBP2028147.1"/>
    <property type="molecule type" value="Genomic_DNA"/>
</dbReference>
<evidence type="ECO:0000313" key="5">
    <source>
        <dbReference type="EMBL" id="MBP2028147.1"/>
    </source>
</evidence>
<comment type="caution">
    <text evidence="5">The sequence shown here is derived from an EMBL/GenBank/DDBJ whole genome shotgun (WGS) entry which is preliminary data.</text>
</comment>